<dbReference type="PROSITE" id="PS01227">
    <property type="entry name" value="UPF0012"/>
    <property type="match status" value="1"/>
</dbReference>
<name>A0A521E7D4_9SPHI</name>
<accession>A0A521E7D4</accession>
<dbReference type="GO" id="GO:0016787">
    <property type="term" value="F:hydrolase activity"/>
    <property type="evidence" value="ECO:0007669"/>
    <property type="project" value="UniProtKB-KW"/>
</dbReference>
<dbReference type="AlphaFoldDB" id="A0A521E7D4"/>
<dbReference type="SUPFAM" id="SSF55729">
    <property type="entry name" value="Acyl-CoA N-acyltransferases (Nat)"/>
    <property type="match status" value="1"/>
</dbReference>
<dbReference type="PANTHER" id="PTHR23088">
    <property type="entry name" value="NITRILASE-RELATED"/>
    <property type="match status" value="1"/>
</dbReference>
<dbReference type="InterPro" id="IPR000182">
    <property type="entry name" value="GNAT_dom"/>
</dbReference>
<dbReference type="OrthoDB" id="9811121at2"/>
<evidence type="ECO:0000256" key="1">
    <source>
        <dbReference type="ARBA" id="ARBA00010613"/>
    </source>
</evidence>
<feature type="domain" description="CN hydrolase" evidence="2">
    <location>
        <begin position="221"/>
        <end position="478"/>
    </location>
</feature>
<dbReference type="SUPFAM" id="SSF56317">
    <property type="entry name" value="Carbon-nitrogen hydrolase"/>
    <property type="match status" value="1"/>
</dbReference>
<evidence type="ECO:0000259" key="3">
    <source>
        <dbReference type="PROSITE" id="PS51186"/>
    </source>
</evidence>
<dbReference type="EMBL" id="FXSZ01000011">
    <property type="protein sequence ID" value="SMO79090.1"/>
    <property type="molecule type" value="Genomic_DNA"/>
</dbReference>
<organism evidence="4 5">
    <name type="scientific">Solitalea koreensis</name>
    <dbReference type="NCBI Taxonomy" id="543615"/>
    <lineage>
        <taxon>Bacteria</taxon>
        <taxon>Pseudomonadati</taxon>
        <taxon>Bacteroidota</taxon>
        <taxon>Sphingobacteriia</taxon>
        <taxon>Sphingobacteriales</taxon>
        <taxon>Sphingobacteriaceae</taxon>
        <taxon>Solitalea</taxon>
    </lineage>
</organism>
<dbReference type="PROSITE" id="PS50263">
    <property type="entry name" value="CN_HYDROLASE"/>
    <property type="match status" value="1"/>
</dbReference>
<dbReference type="InterPro" id="IPR016181">
    <property type="entry name" value="Acyl_CoA_acyltransferase"/>
</dbReference>
<dbReference type="Pfam" id="PF00583">
    <property type="entry name" value="Acetyltransf_1"/>
    <property type="match status" value="1"/>
</dbReference>
<dbReference type="RefSeq" id="WP_142604584.1">
    <property type="nucleotide sequence ID" value="NZ_FXSZ01000011.1"/>
</dbReference>
<dbReference type="InterPro" id="IPR001110">
    <property type="entry name" value="UPF0012_CS"/>
</dbReference>
<dbReference type="CDD" id="cd07574">
    <property type="entry name" value="nitrilase_Rim1_like"/>
    <property type="match status" value="1"/>
</dbReference>
<protein>
    <submittedName>
        <fullName evidence="4">Predicted amidohydrolase</fullName>
    </submittedName>
</protein>
<dbReference type="InterPro" id="IPR036526">
    <property type="entry name" value="C-N_Hydrolase_sf"/>
</dbReference>
<sequence>MENLKIEIVNLRIEDYYELKESMLKAYAQWGSYWKEERIKKLLTIFPEGQICVKVNDKVVGCALSIIVDYDRFGDKHSYEQITGNYSFSTHDPQGNVLYGIEVFIQPDYRGKRLARRLYNVRKELCEQLNLKAIIAGGRIPNFIQYAATHSTKEYIEKVKSKEIYDPTLTFQLSNGFHVRKILKDYMPGDKESLDYAALIEWNNIYYEPKQKLIGNKKSNVRLGLIQWQMRSFKDFDAVCEQIEFFVDAASGYESDFILFPEYFHAPLMAEYNHLLAADAVRKLADYTEILKEKFVELAIKYNANIITGSMPSIRDGKLLNIGFLCHRNGMTEQYEKLHVTPDEKNSWGMSGGNLLKTYDTDCGKIGILICYDVEFPELSRILADEGMKILFVPFSTDTQSGYIRVRHCSMARAIENECFVAIAGSVGNLPKVHNMDIQYARSAVFTPSDFAFPHDSIKSEATPNTEMTLIVDVDLDLLKDLHYTGSVRTLTDRRRDLYSIQNSFPLNRS</sequence>
<gene>
    <name evidence="4" type="ORF">SAMN06265350_11145</name>
</gene>
<evidence type="ECO:0000313" key="4">
    <source>
        <dbReference type="EMBL" id="SMO79090.1"/>
    </source>
</evidence>
<comment type="similarity">
    <text evidence="1">Belongs to the carbon-nitrogen hydrolase superfamily. NIT1/NIT2 family.</text>
</comment>
<dbReference type="InterPro" id="IPR003010">
    <property type="entry name" value="C-N_Hydrolase"/>
</dbReference>
<reference evidence="4 5" key="1">
    <citation type="submission" date="2017-05" db="EMBL/GenBank/DDBJ databases">
        <authorList>
            <person name="Varghese N."/>
            <person name="Submissions S."/>
        </authorList>
    </citation>
    <scope>NUCLEOTIDE SEQUENCE [LARGE SCALE GENOMIC DNA]</scope>
    <source>
        <strain evidence="4 5">DSM 21342</strain>
    </source>
</reference>
<dbReference type="Pfam" id="PF00795">
    <property type="entry name" value="CN_hydrolase"/>
    <property type="match status" value="1"/>
</dbReference>
<dbReference type="GO" id="GO:0016747">
    <property type="term" value="F:acyltransferase activity, transferring groups other than amino-acyl groups"/>
    <property type="evidence" value="ECO:0007669"/>
    <property type="project" value="InterPro"/>
</dbReference>
<dbReference type="Gene3D" id="3.40.630.30">
    <property type="match status" value="1"/>
</dbReference>
<dbReference type="CDD" id="cd04301">
    <property type="entry name" value="NAT_SF"/>
    <property type="match status" value="1"/>
</dbReference>
<dbReference type="PROSITE" id="PS51186">
    <property type="entry name" value="GNAT"/>
    <property type="match status" value="1"/>
</dbReference>
<keyword evidence="4" id="KW-0378">Hydrolase</keyword>
<dbReference type="Proteomes" id="UP000315971">
    <property type="component" value="Unassembled WGS sequence"/>
</dbReference>
<proteinExistence type="inferred from homology"/>
<evidence type="ECO:0000259" key="2">
    <source>
        <dbReference type="PROSITE" id="PS50263"/>
    </source>
</evidence>
<evidence type="ECO:0000313" key="5">
    <source>
        <dbReference type="Proteomes" id="UP000315971"/>
    </source>
</evidence>
<dbReference type="Gene3D" id="3.60.110.10">
    <property type="entry name" value="Carbon-nitrogen hydrolase"/>
    <property type="match status" value="1"/>
</dbReference>
<keyword evidence="5" id="KW-1185">Reference proteome</keyword>
<dbReference type="PANTHER" id="PTHR23088:SF50">
    <property type="entry name" value="HYDROLASE YHCX"/>
    <property type="match status" value="1"/>
</dbReference>
<feature type="domain" description="N-acetyltransferase" evidence="3">
    <location>
        <begin position="6"/>
        <end position="201"/>
    </location>
</feature>